<evidence type="ECO:0000256" key="6">
    <source>
        <dbReference type="ARBA" id="ARBA00022989"/>
    </source>
</evidence>
<name>A0A398CKD8_9BURK</name>
<protein>
    <submittedName>
        <fullName evidence="9">Iron ABC transporter permease</fullName>
    </submittedName>
</protein>
<dbReference type="GO" id="GO:0005886">
    <property type="term" value="C:plasma membrane"/>
    <property type="evidence" value="ECO:0007669"/>
    <property type="project" value="UniProtKB-SubCell"/>
</dbReference>
<feature type="transmembrane region" description="Helical" evidence="8">
    <location>
        <begin position="26"/>
        <end position="50"/>
    </location>
</feature>
<sequence length="373" mass="37595">MSAVMPLPPATLPTCASTVHARRGRWLALVLIALALGLFVLGTAVGSSGFENLLPALWNPQGDSAAHAMAQKIVWDIRLPRTLGAWCAGALLGLAGAVAQGLFRNPLADPYLLGSASGASLGVALALALMGGGAGMLGGAQSAITVSVYSSHWLVRLGLTGAAFVGAVLAVLLTLVLARGVQHTLRLLLAGVVVGVVLGALTSLILLLSPDSLQAMQAFLLGSTGFVGWTSCVLMAGVWLLCLVVAWLLARGLDGLALGEATALSLGLRLAPLRAALVAVLALATGTAVAQTGLIAFVGLAAPHLVRAAAPVPHGRLMLLSSLMGGALLAGADLLARGLLAPQELPVGVLTAVLGGGYLLWLMHRRTSPGGLL</sequence>
<reference evidence="9 10" key="1">
    <citation type="submission" date="2018-09" db="EMBL/GenBank/DDBJ databases">
        <title>Draft genome of Simplicispira sp. NY-02.</title>
        <authorList>
            <person name="Im W.T."/>
        </authorList>
    </citation>
    <scope>NUCLEOTIDE SEQUENCE [LARGE SCALE GENOMIC DNA]</scope>
    <source>
        <strain evidence="9 10">NY-02</strain>
    </source>
</reference>
<dbReference type="SUPFAM" id="SSF81345">
    <property type="entry name" value="ABC transporter involved in vitamin B12 uptake, BtuC"/>
    <property type="match status" value="1"/>
</dbReference>
<evidence type="ECO:0000256" key="8">
    <source>
        <dbReference type="SAM" id="Phobius"/>
    </source>
</evidence>
<evidence type="ECO:0000256" key="7">
    <source>
        <dbReference type="ARBA" id="ARBA00023136"/>
    </source>
</evidence>
<feature type="transmembrane region" description="Helical" evidence="8">
    <location>
        <begin position="153"/>
        <end position="178"/>
    </location>
</feature>
<feature type="transmembrane region" description="Helical" evidence="8">
    <location>
        <begin position="83"/>
        <end position="103"/>
    </location>
</feature>
<feature type="transmembrane region" description="Helical" evidence="8">
    <location>
        <begin position="226"/>
        <end position="249"/>
    </location>
</feature>
<comment type="subcellular location">
    <subcellularLocation>
        <location evidence="1">Cell membrane</location>
        <topology evidence="1">Multi-pass membrane protein</topology>
    </subcellularLocation>
</comment>
<evidence type="ECO:0000256" key="5">
    <source>
        <dbReference type="ARBA" id="ARBA00022692"/>
    </source>
</evidence>
<dbReference type="GO" id="GO:0033214">
    <property type="term" value="P:siderophore-iron import into cell"/>
    <property type="evidence" value="ECO:0007669"/>
    <property type="project" value="TreeGrafter"/>
</dbReference>
<dbReference type="EMBL" id="QXJC01000001">
    <property type="protein sequence ID" value="RID99393.1"/>
    <property type="molecule type" value="Genomic_DNA"/>
</dbReference>
<feature type="transmembrane region" description="Helical" evidence="8">
    <location>
        <begin position="185"/>
        <end position="206"/>
    </location>
</feature>
<dbReference type="Proteomes" id="UP000266302">
    <property type="component" value="Unassembled WGS sequence"/>
</dbReference>
<organism evidence="9 10">
    <name type="scientific">Simplicispira hankyongi</name>
    <dbReference type="NCBI Taxonomy" id="2315688"/>
    <lineage>
        <taxon>Bacteria</taxon>
        <taxon>Pseudomonadati</taxon>
        <taxon>Pseudomonadota</taxon>
        <taxon>Betaproteobacteria</taxon>
        <taxon>Burkholderiales</taxon>
        <taxon>Comamonadaceae</taxon>
        <taxon>Simplicispira</taxon>
    </lineage>
</organism>
<dbReference type="AlphaFoldDB" id="A0A398CKD8"/>
<keyword evidence="4" id="KW-1003">Cell membrane</keyword>
<evidence type="ECO:0000313" key="9">
    <source>
        <dbReference type="EMBL" id="RID99393.1"/>
    </source>
</evidence>
<evidence type="ECO:0000256" key="2">
    <source>
        <dbReference type="ARBA" id="ARBA00007935"/>
    </source>
</evidence>
<evidence type="ECO:0000256" key="4">
    <source>
        <dbReference type="ARBA" id="ARBA00022475"/>
    </source>
</evidence>
<comment type="caution">
    <text evidence="9">The sequence shown here is derived from an EMBL/GenBank/DDBJ whole genome shotgun (WGS) entry which is preliminary data.</text>
</comment>
<comment type="similarity">
    <text evidence="2">Belongs to the binding-protein-dependent transport system permease family. FecCD subfamily.</text>
</comment>
<dbReference type="GO" id="GO:0022857">
    <property type="term" value="F:transmembrane transporter activity"/>
    <property type="evidence" value="ECO:0007669"/>
    <property type="project" value="InterPro"/>
</dbReference>
<keyword evidence="7 8" id="KW-0472">Membrane</keyword>
<evidence type="ECO:0000256" key="1">
    <source>
        <dbReference type="ARBA" id="ARBA00004651"/>
    </source>
</evidence>
<gene>
    <name evidence="9" type="ORF">D3F03_02925</name>
</gene>
<dbReference type="InterPro" id="IPR037294">
    <property type="entry name" value="ABC_BtuC-like"/>
</dbReference>
<evidence type="ECO:0000313" key="10">
    <source>
        <dbReference type="Proteomes" id="UP000266302"/>
    </source>
</evidence>
<feature type="transmembrane region" description="Helical" evidence="8">
    <location>
        <begin position="345"/>
        <end position="363"/>
    </location>
</feature>
<dbReference type="OrthoDB" id="9782305at2"/>
<keyword evidence="3" id="KW-0813">Transport</keyword>
<dbReference type="PANTHER" id="PTHR30472:SF25">
    <property type="entry name" value="ABC TRANSPORTER PERMEASE PROTEIN MJ0876-RELATED"/>
    <property type="match status" value="1"/>
</dbReference>
<keyword evidence="5 8" id="KW-0812">Transmembrane</keyword>
<dbReference type="Pfam" id="PF01032">
    <property type="entry name" value="FecCD"/>
    <property type="match status" value="1"/>
</dbReference>
<dbReference type="RefSeq" id="WP_119107843.1">
    <property type="nucleotide sequence ID" value="NZ_QXJC01000001.1"/>
</dbReference>
<dbReference type="PANTHER" id="PTHR30472">
    <property type="entry name" value="FERRIC ENTEROBACTIN TRANSPORT SYSTEM PERMEASE PROTEIN"/>
    <property type="match status" value="1"/>
</dbReference>
<keyword evidence="6 8" id="KW-1133">Transmembrane helix</keyword>
<proteinExistence type="inferred from homology"/>
<accession>A0A398CKD8</accession>
<feature type="transmembrane region" description="Helical" evidence="8">
    <location>
        <begin position="110"/>
        <end position="133"/>
    </location>
</feature>
<evidence type="ECO:0000256" key="3">
    <source>
        <dbReference type="ARBA" id="ARBA00022448"/>
    </source>
</evidence>
<feature type="transmembrane region" description="Helical" evidence="8">
    <location>
        <begin position="318"/>
        <end position="339"/>
    </location>
</feature>
<dbReference type="Gene3D" id="1.10.3470.10">
    <property type="entry name" value="ABC transporter involved in vitamin B12 uptake, BtuC"/>
    <property type="match status" value="1"/>
</dbReference>
<keyword evidence="10" id="KW-1185">Reference proteome</keyword>
<dbReference type="InterPro" id="IPR000522">
    <property type="entry name" value="ABC_transptr_permease_BtuC"/>
</dbReference>